<feature type="region of interest" description="Disordered" evidence="1">
    <location>
        <begin position="113"/>
        <end position="142"/>
    </location>
</feature>
<organism evidence="3 4">
    <name type="scientific">Ornithinibacter aureus</name>
    <dbReference type="NCBI Taxonomy" id="622664"/>
    <lineage>
        <taxon>Bacteria</taxon>
        <taxon>Bacillati</taxon>
        <taxon>Actinomycetota</taxon>
        <taxon>Actinomycetes</taxon>
        <taxon>Micrococcales</taxon>
        <taxon>Intrasporangiaceae</taxon>
        <taxon>Ornithinibacter</taxon>
    </lineage>
</organism>
<name>A0ABP8K0A6_9MICO</name>
<accession>A0ABP8K0A6</accession>
<evidence type="ECO:0000256" key="1">
    <source>
        <dbReference type="SAM" id="MobiDB-lite"/>
    </source>
</evidence>
<evidence type="ECO:0000313" key="3">
    <source>
        <dbReference type="EMBL" id="GAA4398742.1"/>
    </source>
</evidence>
<dbReference type="EMBL" id="BAABFX010000033">
    <property type="protein sequence ID" value="GAA4398742.1"/>
    <property type="molecule type" value="Genomic_DNA"/>
</dbReference>
<protein>
    <recommendedName>
        <fullName evidence="5">DUF308 domain-containing protein</fullName>
    </recommendedName>
</protein>
<keyword evidence="4" id="KW-1185">Reference proteome</keyword>
<feature type="compositionally biased region" description="Low complexity" evidence="1">
    <location>
        <begin position="73"/>
        <end position="89"/>
    </location>
</feature>
<feature type="transmembrane region" description="Helical" evidence="2">
    <location>
        <begin position="180"/>
        <end position="200"/>
    </location>
</feature>
<feature type="region of interest" description="Disordered" evidence="1">
    <location>
        <begin position="28"/>
        <end position="101"/>
    </location>
</feature>
<gene>
    <name evidence="3" type="ORF">GCM10023153_23940</name>
</gene>
<dbReference type="RefSeq" id="WP_159899631.1">
    <property type="nucleotide sequence ID" value="NZ_BAABFX010000033.1"/>
</dbReference>
<sequence length="217" mass="22666">MPDRPGDMDERDVDARFASIVAQWEHSAVDESDAVASAGAPVTDEPPAAPEARHEGAAEDTALEDAAPKDADAGAADSGASDAGASDPTAPAPRDPWVNPSPLNLVVPASAWRTPDPQDAATERAAAEAEEALAAEEPHFEPPEVTLPPQEDLGFWGAVIGLVAGPLMLLYVVFARPFHSTRWFVASVVVSLLGFALLVLRQPAHRDPTSGDDGARV</sequence>
<evidence type="ECO:0000313" key="4">
    <source>
        <dbReference type="Proteomes" id="UP001500390"/>
    </source>
</evidence>
<keyword evidence="2" id="KW-1133">Transmembrane helix</keyword>
<keyword evidence="2" id="KW-0812">Transmembrane</keyword>
<keyword evidence="2" id="KW-0472">Membrane</keyword>
<comment type="caution">
    <text evidence="3">The sequence shown here is derived from an EMBL/GenBank/DDBJ whole genome shotgun (WGS) entry which is preliminary data.</text>
</comment>
<reference evidence="4" key="1">
    <citation type="journal article" date="2019" name="Int. J. Syst. Evol. Microbiol.">
        <title>The Global Catalogue of Microorganisms (GCM) 10K type strain sequencing project: providing services to taxonomists for standard genome sequencing and annotation.</title>
        <authorList>
            <consortium name="The Broad Institute Genomics Platform"/>
            <consortium name="The Broad Institute Genome Sequencing Center for Infectious Disease"/>
            <person name="Wu L."/>
            <person name="Ma J."/>
        </authorList>
    </citation>
    <scope>NUCLEOTIDE SEQUENCE [LARGE SCALE GENOMIC DNA]</scope>
    <source>
        <strain evidence="4">JCM 17738</strain>
    </source>
</reference>
<proteinExistence type="predicted"/>
<evidence type="ECO:0000256" key="2">
    <source>
        <dbReference type="SAM" id="Phobius"/>
    </source>
</evidence>
<feature type="transmembrane region" description="Helical" evidence="2">
    <location>
        <begin position="153"/>
        <end position="174"/>
    </location>
</feature>
<evidence type="ECO:0008006" key="5">
    <source>
        <dbReference type="Google" id="ProtNLM"/>
    </source>
</evidence>
<dbReference type="Proteomes" id="UP001500390">
    <property type="component" value="Unassembled WGS sequence"/>
</dbReference>